<feature type="region of interest" description="Disordered" evidence="1">
    <location>
        <begin position="45"/>
        <end position="100"/>
    </location>
</feature>
<protein>
    <submittedName>
        <fullName evidence="2">Uncharacterized protein</fullName>
    </submittedName>
</protein>
<evidence type="ECO:0000313" key="3">
    <source>
        <dbReference type="Proteomes" id="UP000283210"/>
    </source>
</evidence>
<accession>A0A3S2LQU2</accession>
<evidence type="ECO:0000256" key="1">
    <source>
        <dbReference type="SAM" id="MobiDB-lite"/>
    </source>
</evidence>
<sequence>MTLIEEKKREQWTPAASKSPGTKRFIITERHGRVWQLKGRKDTPDYLDLEVSQMEGQGNGSGENPPTETKEPRTSSGRAGPGWIPIKTEPQTNSSLSDGFKRPSYCASSYQLTPSQLCDRRPLDARARIRRLQRFSSHRNK</sequence>
<keyword evidence="3" id="KW-1185">Reference proteome</keyword>
<evidence type="ECO:0000313" key="2">
    <source>
        <dbReference type="EMBL" id="RVE59166.1"/>
    </source>
</evidence>
<proteinExistence type="predicted"/>
<name>A0A3S2LQU2_ORYJA</name>
<feature type="compositionally biased region" description="Basic and acidic residues" evidence="1">
    <location>
        <begin position="1"/>
        <end position="11"/>
    </location>
</feature>
<organism evidence="2 3">
    <name type="scientific">Oryzias javanicus</name>
    <name type="common">Javanese ricefish</name>
    <name type="synonym">Aplocheilus javanicus</name>
    <dbReference type="NCBI Taxonomy" id="123683"/>
    <lineage>
        <taxon>Eukaryota</taxon>
        <taxon>Metazoa</taxon>
        <taxon>Chordata</taxon>
        <taxon>Craniata</taxon>
        <taxon>Vertebrata</taxon>
        <taxon>Euteleostomi</taxon>
        <taxon>Actinopterygii</taxon>
        <taxon>Neopterygii</taxon>
        <taxon>Teleostei</taxon>
        <taxon>Neoteleostei</taxon>
        <taxon>Acanthomorphata</taxon>
        <taxon>Ovalentaria</taxon>
        <taxon>Atherinomorphae</taxon>
        <taxon>Beloniformes</taxon>
        <taxon>Adrianichthyidae</taxon>
        <taxon>Oryziinae</taxon>
        <taxon>Oryzias</taxon>
    </lineage>
</organism>
<dbReference type="EMBL" id="CM012456">
    <property type="protein sequence ID" value="RVE59166.1"/>
    <property type="molecule type" value="Genomic_DNA"/>
</dbReference>
<gene>
    <name evidence="2" type="ORF">OJAV_G00201600</name>
</gene>
<dbReference type="Proteomes" id="UP000283210">
    <property type="component" value="Chromosome 20"/>
</dbReference>
<reference evidence="2 3" key="1">
    <citation type="submission" date="2018-11" db="EMBL/GenBank/DDBJ databases">
        <authorList>
            <person name="Lopez-Roques C."/>
            <person name="Donnadieu C."/>
            <person name="Bouchez O."/>
            <person name="Klopp C."/>
            <person name="Cabau C."/>
            <person name="Zahm M."/>
        </authorList>
    </citation>
    <scope>NUCLEOTIDE SEQUENCE [LARGE SCALE GENOMIC DNA]</scope>
    <source>
        <strain evidence="2">RS831</strain>
        <tissue evidence="2">Whole body</tissue>
    </source>
</reference>
<reference evidence="2 3" key="2">
    <citation type="submission" date="2019-01" db="EMBL/GenBank/DDBJ databases">
        <title>A chromosome length genome reference of the Java medaka (oryzias javanicus).</title>
        <authorList>
            <person name="Herpin A."/>
            <person name="Takehana Y."/>
            <person name="Naruse K."/>
            <person name="Ansai S."/>
            <person name="Kawaguchi M."/>
        </authorList>
    </citation>
    <scope>NUCLEOTIDE SEQUENCE [LARGE SCALE GENOMIC DNA]</scope>
    <source>
        <strain evidence="2">RS831</strain>
        <tissue evidence="2">Whole body</tissue>
    </source>
</reference>
<dbReference type="AlphaFoldDB" id="A0A3S2LQU2"/>
<feature type="region of interest" description="Disordered" evidence="1">
    <location>
        <begin position="1"/>
        <end position="25"/>
    </location>
</feature>